<dbReference type="InterPro" id="IPR008949">
    <property type="entry name" value="Isoprenoid_synthase_dom_sf"/>
</dbReference>
<gene>
    <name evidence="1" type="ORF">A3F61_01135</name>
</gene>
<dbReference type="Proteomes" id="UP000178272">
    <property type="component" value="Unassembled WGS sequence"/>
</dbReference>
<accession>A0A1G1V5G6</accession>
<dbReference type="EMBL" id="MHCA01000052">
    <property type="protein sequence ID" value="OGY10650.1"/>
    <property type="molecule type" value="Genomic_DNA"/>
</dbReference>
<dbReference type="STRING" id="1797517.A3F61_01135"/>
<evidence type="ECO:0000313" key="2">
    <source>
        <dbReference type="Proteomes" id="UP000178272"/>
    </source>
</evidence>
<name>A0A1G1V5G6_9BACT</name>
<organism evidence="1 2">
    <name type="scientific">Candidatus Blackburnbacteria bacterium RIFCSPHIGHO2_12_FULL_41_13b</name>
    <dbReference type="NCBI Taxonomy" id="1797517"/>
    <lineage>
        <taxon>Bacteria</taxon>
        <taxon>Candidatus Blackburniibacteriota</taxon>
    </lineage>
</organism>
<reference evidence="1 2" key="1">
    <citation type="journal article" date="2016" name="Nat. Commun.">
        <title>Thousands of microbial genomes shed light on interconnected biogeochemical processes in an aquifer system.</title>
        <authorList>
            <person name="Anantharaman K."/>
            <person name="Brown C.T."/>
            <person name="Hug L.A."/>
            <person name="Sharon I."/>
            <person name="Castelle C.J."/>
            <person name="Probst A.J."/>
            <person name="Thomas B.C."/>
            <person name="Singh A."/>
            <person name="Wilkins M.J."/>
            <person name="Karaoz U."/>
            <person name="Brodie E.L."/>
            <person name="Williams K.H."/>
            <person name="Hubbard S.S."/>
            <person name="Banfield J.F."/>
        </authorList>
    </citation>
    <scope>NUCLEOTIDE SEQUENCE [LARGE SCALE GENOMIC DNA]</scope>
</reference>
<dbReference type="AlphaFoldDB" id="A0A1G1V5G6"/>
<proteinExistence type="predicted"/>
<dbReference type="Gene3D" id="1.10.600.10">
    <property type="entry name" value="Farnesyl Diphosphate Synthase"/>
    <property type="match status" value="1"/>
</dbReference>
<evidence type="ECO:0008006" key="3">
    <source>
        <dbReference type="Google" id="ProtNLM"/>
    </source>
</evidence>
<sequence length="284" mass="31806">MSGMVKSVGHSSELLKILLGNVDKYIQLMDSQANRLSRAYPDKELAVIFSMLSKKILTIGPMSYCDLFASDLGIKCPKEVLVAIGLVCLPITTHDDVVDETPKKRLQLAAFIYAGDIAMLEGLKVLSTKKHTSVAKVLIDAVNQNHYYQQLRVKYLWERKPKTFEDYKVGIKDVPVLVKVGLDCACAIADASHPIRRRVNQFASGYGIALQIIDDIREVDEDRVSGYNSFPLLEGKPFKKSCQELDKQILAAKQALLPKWTKMRSYISRVERVASEIKREVCGA</sequence>
<protein>
    <recommendedName>
        <fullName evidence="3">Polyprenyl synthetase</fullName>
    </recommendedName>
</protein>
<evidence type="ECO:0000313" key="1">
    <source>
        <dbReference type="EMBL" id="OGY10650.1"/>
    </source>
</evidence>
<dbReference type="SUPFAM" id="SSF48576">
    <property type="entry name" value="Terpenoid synthases"/>
    <property type="match status" value="1"/>
</dbReference>
<comment type="caution">
    <text evidence="1">The sequence shown here is derived from an EMBL/GenBank/DDBJ whole genome shotgun (WGS) entry which is preliminary data.</text>
</comment>